<name>A0ABW5X0J1_9FLAO</name>
<feature type="transmembrane region" description="Helical" evidence="1">
    <location>
        <begin position="15"/>
        <end position="38"/>
    </location>
</feature>
<reference evidence="3" key="1">
    <citation type="journal article" date="2019" name="Int. J. Syst. Evol. Microbiol.">
        <title>The Global Catalogue of Microorganisms (GCM) 10K type strain sequencing project: providing services to taxonomists for standard genome sequencing and annotation.</title>
        <authorList>
            <consortium name="The Broad Institute Genomics Platform"/>
            <consortium name="The Broad Institute Genome Sequencing Center for Infectious Disease"/>
            <person name="Wu L."/>
            <person name="Ma J."/>
        </authorList>
    </citation>
    <scope>NUCLEOTIDE SEQUENCE [LARGE SCALE GENOMIC DNA]</scope>
    <source>
        <strain evidence="3">KCTC 52925</strain>
    </source>
</reference>
<evidence type="ECO:0000313" key="2">
    <source>
        <dbReference type="EMBL" id="MFD2832125.1"/>
    </source>
</evidence>
<comment type="caution">
    <text evidence="2">The sequence shown here is derived from an EMBL/GenBank/DDBJ whole genome shotgun (WGS) entry which is preliminary data.</text>
</comment>
<sequence>MTQENMPGNDDTWEILSFLSGMGFWLILALILIGVFVYKKFRK</sequence>
<organism evidence="2 3">
    <name type="scientific">Christiangramia antarctica</name>
    <dbReference type="NCBI Taxonomy" id="2058158"/>
    <lineage>
        <taxon>Bacteria</taxon>
        <taxon>Pseudomonadati</taxon>
        <taxon>Bacteroidota</taxon>
        <taxon>Flavobacteriia</taxon>
        <taxon>Flavobacteriales</taxon>
        <taxon>Flavobacteriaceae</taxon>
        <taxon>Christiangramia</taxon>
    </lineage>
</organism>
<protein>
    <recommendedName>
        <fullName evidence="4">ATP synthase F0 subunit 8</fullName>
    </recommendedName>
</protein>
<keyword evidence="3" id="KW-1185">Reference proteome</keyword>
<evidence type="ECO:0008006" key="4">
    <source>
        <dbReference type="Google" id="ProtNLM"/>
    </source>
</evidence>
<dbReference type="EMBL" id="JBHUOJ010000004">
    <property type="protein sequence ID" value="MFD2832125.1"/>
    <property type="molecule type" value="Genomic_DNA"/>
</dbReference>
<evidence type="ECO:0000313" key="3">
    <source>
        <dbReference type="Proteomes" id="UP001597438"/>
    </source>
</evidence>
<keyword evidence="1" id="KW-0812">Transmembrane</keyword>
<keyword evidence="1" id="KW-0472">Membrane</keyword>
<proteinExistence type="predicted"/>
<accession>A0ABW5X0J1</accession>
<keyword evidence="1" id="KW-1133">Transmembrane helix</keyword>
<dbReference type="Proteomes" id="UP001597438">
    <property type="component" value="Unassembled WGS sequence"/>
</dbReference>
<dbReference type="RefSeq" id="WP_279346986.1">
    <property type="nucleotide sequence ID" value="NZ_JBHUOJ010000004.1"/>
</dbReference>
<gene>
    <name evidence="2" type="ORF">ACFSYS_02420</name>
</gene>
<evidence type="ECO:0000256" key="1">
    <source>
        <dbReference type="SAM" id="Phobius"/>
    </source>
</evidence>